<proteinExistence type="predicted"/>
<name>A0A6C0IAR0_9ZZZZ</name>
<dbReference type="EMBL" id="MN740140">
    <property type="protein sequence ID" value="QHT89436.1"/>
    <property type="molecule type" value="Genomic_DNA"/>
</dbReference>
<reference evidence="1" key="1">
    <citation type="journal article" date="2020" name="Nature">
        <title>Giant virus diversity and host interactions through global metagenomics.</title>
        <authorList>
            <person name="Schulz F."/>
            <person name="Roux S."/>
            <person name="Paez-Espino D."/>
            <person name="Jungbluth S."/>
            <person name="Walsh D.A."/>
            <person name="Denef V.J."/>
            <person name="McMahon K.D."/>
            <person name="Konstantinidis K.T."/>
            <person name="Eloe-Fadrosh E.A."/>
            <person name="Kyrpides N.C."/>
            <person name="Woyke T."/>
        </authorList>
    </citation>
    <scope>NUCLEOTIDE SEQUENCE</scope>
    <source>
        <strain evidence="1">GVMAG-M-3300023184-60</strain>
    </source>
</reference>
<dbReference type="AlphaFoldDB" id="A0A6C0IAR0"/>
<accession>A0A6C0IAR0</accession>
<evidence type="ECO:0000313" key="1">
    <source>
        <dbReference type="EMBL" id="QHT89436.1"/>
    </source>
</evidence>
<organism evidence="1">
    <name type="scientific">viral metagenome</name>
    <dbReference type="NCBI Taxonomy" id="1070528"/>
    <lineage>
        <taxon>unclassified sequences</taxon>
        <taxon>metagenomes</taxon>
        <taxon>organismal metagenomes</taxon>
    </lineage>
</organism>
<protein>
    <submittedName>
        <fullName evidence="1">Uncharacterized protein</fullName>
    </submittedName>
</protein>
<sequence>MNIKCIAYLVIASNYINHSNGFDKQTITRCNSAPDLRLLCNATMYATAAATPYTNTYNMNNIISYEQYKLNIYNKKKRNMYLRSKERYSFDAKK</sequence>